<comment type="caution">
    <text evidence="2">The sequence shown here is derived from an EMBL/GenBank/DDBJ whole genome shotgun (WGS) entry which is preliminary data.</text>
</comment>
<protein>
    <submittedName>
        <fullName evidence="2">Alpha/beta hydrolase</fullName>
    </submittedName>
</protein>
<dbReference type="EMBL" id="BAAAUV010000012">
    <property type="protein sequence ID" value="GAA3221993.1"/>
    <property type="molecule type" value="Genomic_DNA"/>
</dbReference>
<dbReference type="SUPFAM" id="SSF53474">
    <property type="entry name" value="alpha/beta-Hydrolases"/>
    <property type="match status" value="1"/>
</dbReference>
<accession>A0ABP6QGX8</accession>
<dbReference type="InterPro" id="IPR046879">
    <property type="entry name" value="KANL3/Tex30_Abhydrolase"/>
</dbReference>
<dbReference type="InterPro" id="IPR029058">
    <property type="entry name" value="AB_hydrolase_fold"/>
</dbReference>
<evidence type="ECO:0000259" key="1">
    <source>
        <dbReference type="Pfam" id="PF20408"/>
    </source>
</evidence>
<dbReference type="RefSeq" id="WP_344832064.1">
    <property type="nucleotide sequence ID" value="NZ_BAAAUV010000012.1"/>
</dbReference>
<proteinExistence type="predicted"/>
<evidence type="ECO:0000313" key="3">
    <source>
        <dbReference type="Proteomes" id="UP001501237"/>
    </source>
</evidence>
<organism evidence="2 3">
    <name type="scientific">Actinocorallia longicatena</name>
    <dbReference type="NCBI Taxonomy" id="111803"/>
    <lineage>
        <taxon>Bacteria</taxon>
        <taxon>Bacillati</taxon>
        <taxon>Actinomycetota</taxon>
        <taxon>Actinomycetes</taxon>
        <taxon>Streptosporangiales</taxon>
        <taxon>Thermomonosporaceae</taxon>
        <taxon>Actinocorallia</taxon>
    </lineage>
</organism>
<dbReference type="Pfam" id="PF20408">
    <property type="entry name" value="Abhydrolase_11"/>
    <property type="match status" value="1"/>
</dbReference>
<dbReference type="Proteomes" id="UP001501237">
    <property type="component" value="Unassembled WGS sequence"/>
</dbReference>
<feature type="domain" description="KANL3/Tex30 alpha/beta hydrolase-like" evidence="1">
    <location>
        <begin position="79"/>
        <end position="171"/>
    </location>
</feature>
<evidence type="ECO:0000313" key="2">
    <source>
        <dbReference type="EMBL" id="GAA3221993.1"/>
    </source>
</evidence>
<reference evidence="3" key="1">
    <citation type="journal article" date="2019" name="Int. J. Syst. Evol. Microbiol.">
        <title>The Global Catalogue of Microorganisms (GCM) 10K type strain sequencing project: providing services to taxonomists for standard genome sequencing and annotation.</title>
        <authorList>
            <consortium name="The Broad Institute Genomics Platform"/>
            <consortium name="The Broad Institute Genome Sequencing Center for Infectious Disease"/>
            <person name="Wu L."/>
            <person name="Ma J."/>
        </authorList>
    </citation>
    <scope>NUCLEOTIDE SEQUENCE [LARGE SCALE GENOMIC DNA]</scope>
    <source>
        <strain evidence="3">JCM 9377</strain>
    </source>
</reference>
<keyword evidence="2" id="KW-0378">Hydrolase</keyword>
<sequence>MRNTVTGLVVVVHGGRSQSREPTSPVQPAVVRMIPLAAAVRRAAGPAVKVIRPRLRLRGWNGAEASPVADLTAILDGLPDLPLVLIGHSMGARAALRVAADPRVTGVAGLAPWTPPGEPVDQLTGRRVLLVHGTADTVTSPADTLAYAARARRLTEVATISLTGADHAMLRRAALWHRLAADFALSCLTTPPPSIARAFDHEHTTL</sequence>
<dbReference type="Gene3D" id="3.40.50.1820">
    <property type="entry name" value="alpha/beta hydrolase"/>
    <property type="match status" value="1"/>
</dbReference>
<dbReference type="GO" id="GO:0016787">
    <property type="term" value="F:hydrolase activity"/>
    <property type="evidence" value="ECO:0007669"/>
    <property type="project" value="UniProtKB-KW"/>
</dbReference>
<keyword evidence="3" id="KW-1185">Reference proteome</keyword>
<gene>
    <name evidence="2" type="ORF">GCM10010468_47490</name>
</gene>
<name>A0ABP6QGX8_9ACTN</name>